<protein>
    <submittedName>
        <fullName evidence="1">Uncharacterized protein</fullName>
    </submittedName>
</protein>
<name>D3AJQ4_9FIRM</name>
<proteinExistence type="predicted"/>
<evidence type="ECO:0000313" key="2">
    <source>
        <dbReference type="Proteomes" id="UP000004968"/>
    </source>
</evidence>
<reference evidence="1 2" key="1">
    <citation type="submission" date="2010-01" db="EMBL/GenBank/DDBJ databases">
        <authorList>
            <person name="Weinstock G."/>
            <person name="Sodergren E."/>
            <person name="Clifton S."/>
            <person name="Fulton L."/>
            <person name="Fulton B."/>
            <person name="Courtney L."/>
            <person name="Fronick C."/>
            <person name="Harrison M."/>
            <person name="Strong C."/>
            <person name="Farmer C."/>
            <person name="Delahaunty K."/>
            <person name="Markovic C."/>
            <person name="Hall O."/>
            <person name="Minx P."/>
            <person name="Tomlinson C."/>
            <person name="Mitreva M."/>
            <person name="Nelson J."/>
            <person name="Hou S."/>
            <person name="Wollam A."/>
            <person name="Pepin K.H."/>
            <person name="Johnson M."/>
            <person name="Bhonagiri V."/>
            <person name="Nash W.E."/>
            <person name="Warren W."/>
            <person name="Chinwalla A."/>
            <person name="Mardis E.R."/>
            <person name="Wilson R.K."/>
        </authorList>
    </citation>
    <scope>NUCLEOTIDE SEQUENCE [LARGE SCALE GENOMIC DNA]</scope>
    <source>
        <strain evidence="1 2">DSM 13479</strain>
    </source>
</reference>
<organism evidence="1 2">
    <name type="scientific">Hungatella hathewayi DSM 13479</name>
    <dbReference type="NCBI Taxonomy" id="566550"/>
    <lineage>
        <taxon>Bacteria</taxon>
        <taxon>Bacillati</taxon>
        <taxon>Bacillota</taxon>
        <taxon>Clostridia</taxon>
        <taxon>Lachnospirales</taxon>
        <taxon>Lachnospiraceae</taxon>
        <taxon>Hungatella</taxon>
    </lineage>
</organism>
<comment type="caution">
    <text evidence="1">The sequence shown here is derived from an EMBL/GenBank/DDBJ whole genome shotgun (WGS) entry which is preliminary data.</text>
</comment>
<evidence type="ECO:0000313" key="1">
    <source>
        <dbReference type="EMBL" id="EFC97951.1"/>
    </source>
</evidence>
<gene>
    <name evidence="1" type="ORF">CLOSTHATH_03845</name>
</gene>
<sequence length="41" mass="4761">MSFSVFFSVCEYIAKTVRCQDDMWMNRSSNSAHDKGKIRNA</sequence>
<dbReference type="EMBL" id="ACIO01000323">
    <property type="protein sequence ID" value="EFC97951.1"/>
    <property type="molecule type" value="Genomic_DNA"/>
</dbReference>
<dbReference type="HOGENOM" id="CLU_3271249_0_0_9"/>
<accession>D3AJQ4</accession>
<dbReference type="AlphaFoldDB" id="D3AJQ4"/>
<dbReference type="Proteomes" id="UP000004968">
    <property type="component" value="Unassembled WGS sequence"/>
</dbReference>